<organism evidence="1 2">
    <name type="scientific">Paraburkholderia dipogonis</name>
    <dbReference type="NCBI Taxonomy" id="1211383"/>
    <lineage>
        <taxon>Bacteria</taxon>
        <taxon>Pseudomonadati</taxon>
        <taxon>Pseudomonadota</taxon>
        <taxon>Betaproteobacteria</taxon>
        <taxon>Burkholderiales</taxon>
        <taxon>Burkholderiaceae</taxon>
        <taxon>Paraburkholderia</taxon>
    </lineage>
</organism>
<comment type="caution">
    <text evidence="1">The sequence shown here is derived from an EMBL/GenBank/DDBJ whole genome shotgun (WGS) entry which is preliminary data.</text>
</comment>
<gene>
    <name evidence="1" type="ORF">PQR57_33105</name>
</gene>
<proteinExistence type="predicted"/>
<evidence type="ECO:0000313" key="1">
    <source>
        <dbReference type="EMBL" id="MFM0005827.1"/>
    </source>
</evidence>
<evidence type="ECO:0000313" key="2">
    <source>
        <dbReference type="Proteomes" id="UP001629230"/>
    </source>
</evidence>
<reference evidence="1 2" key="1">
    <citation type="journal article" date="2024" name="Chem. Sci.">
        <title>Discovery of megapolipeptins by genome mining of a Burkholderiales bacteria collection.</title>
        <authorList>
            <person name="Paulo B.S."/>
            <person name="Recchia M.J.J."/>
            <person name="Lee S."/>
            <person name="Fergusson C.H."/>
            <person name="Romanowski S.B."/>
            <person name="Hernandez A."/>
            <person name="Krull N."/>
            <person name="Liu D.Y."/>
            <person name="Cavanagh H."/>
            <person name="Bos A."/>
            <person name="Gray C.A."/>
            <person name="Murphy B.T."/>
            <person name="Linington R.G."/>
            <person name="Eustaquio A.S."/>
        </authorList>
    </citation>
    <scope>NUCLEOTIDE SEQUENCE [LARGE SCALE GENOMIC DNA]</scope>
    <source>
        <strain evidence="1 2">RL17-350-BIC-A</strain>
    </source>
</reference>
<name>A0ABW9AYZ8_9BURK</name>
<protein>
    <submittedName>
        <fullName evidence="1">Uncharacterized protein</fullName>
    </submittedName>
</protein>
<sequence>MVLPEGQRGHVLMQPACEHDTISITIRIPSDVRFSVTEYERNGWFEGYRDVSPRRDMSVSLDRLWCK</sequence>
<dbReference type="Proteomes" id="UP001629230">
    <property type="component" value="Unassembled WGS sequence"/>
</dbReference>
<dbReference type="EMBL" id="JAQQEZ010000033">
    <property type="protein sequence ID" value="MFM0005827.1"/>
    <property type="molecule type" value="Genomic_DNA"/>
</dbReference>
<accession>A0ABW9AYZ8</accession>
<dbReference type="RefSeq" id="WP_408180491.1">
    <property type="nucleotide sequence ID" value="NZ_JAQQEZ010000033.1"/>
</dbReference>
<dbReference type="Gene3D" id="3.30.450.90">
    <property type="match status" value="1"/>
</dbReference>
<keyword evidence="2" id="KW-1185">Reference proteome</keyword>